<comment type="caution">
    <text evidence="2">The sequence shown here is derived from an EMBL/GenBank/DDBJ whole genome shotgun (WGS) entry which is preliminary data.</text>
</comment>
<accession>A0ABP0AQM7</accession>
<evidence type="ECO:0000256" key="1">
    <source>
        <dbReference type="SAM" id="MobiDB-lite"/>
    </source>
</evidence>
<organism evidence="2 3">
    <name type="scientific">Sporothrix eucalyptigena</name>
    <dbReference type="NCBI Taxonomy" id="1812306"/>
    <lineage>
        <taxon>Eukaryota</taxon>
        <taxon>Fungi</taxon>
        <taxon>Dikarya</taxon>
        <taxon>Ascomycota</taxon>
        <taxon>Pezizomycotina</taxon>
        <taxon>Sordariomycetes</taxon>
        <taxon>Sordariomycetidae</taxon>
        <taxon>Ophiostomatales</taxon>
        <taxon>Ophiostomataceae</taxon>
        <taxon>Sporothrix</taxon>
    </lineage>
</organism>
<feature type="compositionally biased region" description="Polar residues" evidence="1">
    <location>
        <begin position="148"/>
        <end position="160"/>
    </location>
</feature>
<name>A0ABP0AQM7_9PEZI</name>
<dbReference type="Proteomes" id="UP001642482">
    <property type="component" value="Unassembled WGS sequence"/>
</dbReference>
<dbReference type="InterPro" id="IPR029063">
    <property type="entry name" value="SAM-dependent_MTases_sf"/>
</dbReference>
<gene>
    <name evidence="2" type="ORF">SEUCBS140593_000544</name>
</gene>
<dbReference type="Gene3D" id="3.40.50.150">
    <property type="entry name" value="Vaccinia Virus protein VP39"/>
    <property type="match status" value="1"/>
</dbReference>
<reference evidence="2 3" key="1">
    <citation type="submission" date="2024-01" db="EMBL/GenBank/DDBJ databases">
        <authorList>
            <person name="Allen C."/>
            <person name="Tagirdzhanova G."/>
        </authorList>
    </citation>
    <scope>NUCLEOTIDE SEQUENCE [LARGE SCALE GENOMIC DNA]</scope>
</reference>
<evidence type="ECO:0000313" key="2">
    <source>
        <dbReference type="EMBL" id="CAK7209590.1"/>
    </source>
</evidence>
<keyword evidence="3" id="KW-1185">Reference proteome</keyword>
<evidence type="ECO:0000313" key="3">
    <source>
        <dbReference type="Proteomes" id="UP001642482"/>
    </source>
</evidence>
<sequence length="257" mass="28745">MADRYAGRSEVWGVDLAPFQPHLIPSNAKFQSLDIESHWHLGSDSWDLIHIRCLNGVVRNWPSLYNTVYDHLIPGVGHIEQIEMDWTPLDGAGPHLTNWSRTLLACMDRAGRSLRIDAAETYSALQEAGFDDIRTTCYYFPFARKGGQRTSNRDMQSPRQTSSPTASTAGTTSFSSMPSPSAFSNRSIDDGGDGNDSDDSKSVGTDVWFPRAFEQWLEGLTLMPMLRAGYSLEAVYRLLEDVRQELEDPTLNAKCTM</sequence>
<dbReference type="EMBL" id="CAWUHD010000003">
    <property type="protein sequence ID" value="CAK7209590.1"/>
    <property type="molecule type" value="Genomic_DNA"/>
</dbReference>
<feature type="region of interest" description="Disordered" evidence="1">
    <location>
        <begin position="148"/>
        <end position="201"/>
    </location>
</feature>
<dbReference type="SUPFAM" id="SSF53335">
    <property type="entry name" value="S-adenosyl-L-methionine-dependent methyltransferases"/>
    <property type="match status" value="1"/>
</dbReference>
<evidence type="ECO:0008006" key="4">
    <source>
        <dbReference type="Google" id="ProtNLM"/>
    </source>
</evidence>
<proteinExistence type="predicted"/>
<feature type="compositionally biased region" description="Low complexity" evidence="1">
    <location>
        <begin position="161"/>
        <end position="186"/>
    </location>
</feature>
<protein>
    <recommendedName>
        <fullName evidence="4">Methyltransferase domain-containing protein</fullName>
    </recommendedName>
</protein>